<organism evidence="2 3">
    <name type="scientific">Candidatus Enterococcus wittei</name>
    <dbReference type="NCBI Taxonomy" id="1987383"/>
    <lineage>
        <taxon>Bacteria</taxon>
        <taxon>Bacillati</taxon>
        <taxon>Bacillota</taxon>
        <taxon>Bacilli</taxon>
        <taxon>Lactobacillales</taxon>
        <taxon>Enterococcaceae</taxon>
        <taxon>Enterococcus</taxon>
    </lineage>
</organism>
<sequence>MTTKKMAQLSLLSAACVVGRIIFQFIPNFQPMTAIFLWVVLLLGLRDAYIVMTLSLLLSSIYFAIGPWVIGQWLSYVLVLSLFALIFNHSFLKKKRGFLAVGFFLSGFLYGLGMTTFDVVLYRLPQPLIYYLQGISFDMMHSIGNLLFYIIFLPVVMRFKQNMGGKNEKNN</sequence>
<keyword evidence="1" id="KW-0812">Transmembrane</keyword>
<dbReference type="PROSITE" id="PS51257">
    <property type="entry name" value="PROKAR_LIPOPROTEIN"/>
    <property type="match status" value="1"/>
</dbReference>
<evidence type="ECO:0000256" key="1">
    <source>
        <dbReference type="SAM" id="Phobius"/>
    </source>
</evidence>
<dbReference type="AlphaFoldDB" id="A0A2C9XQ38"/>
<dbReference type="Gene3D" id="1.10.1760.20">
    <property type="match status" value="1"/>
</dbReference>
<accession>A0A2C9XQ38</accession>
<proteinExistence type="predicted"/>
<keyword evidence="1" id="KW-1133">Transmembrane helix</keyword>
<evidence type="ECO:0000313" key="3">
    <source>
        <dbReference type="Proteomes" id="UP000194933"/>
    </source>
</evidence>
<dbReference type="EMBL" id="NGMO01000001">
    <property type="protein sequence ID" value="OTP11837.1"/>
    <property type="molecule type" value="Genomic_DNA"/>
</dbReference>
<gene>
    <name evidence="2" type="ORF">A5844_000051</name>
</gene>
<evidence type="ECO:0008006" key="4">
    <source>
        <dbReference type="Google" id="ProtNLM"/>
    </source>
</evidence>
<keyword evidence="1" id="KW-0472">Membrane</keyword>
<comment type="caution">
    <text evidence="2">The sequence shown here is derived from an EMBL/GenBank/DDBJ whole genome shotgun (WGS) entry which is preliminary data.</text>
</comment>
<protein>
    <recommendedName>
        <fullName evidence="4">Integral membrane protein</fullName>
    </recommendedName>
</protein>
<keyword evidence="3" id="KW-1185">Reference proteome</keyword>
<dbReference type="STRING" id="1987383.A5844_000051"/>
<dbReference type="RefSeq" id="WP_086283074.1">
    <property type="nucleotide sequence ID" value="NZ_NGMO01000001.1"/>
</dbReference>
<dbReference type="Proteomes" id="UP000194933">
    <property type="component" value="Unassembled WGS sequence"/>
</dbReference>
<feature type="transmembrane region" description="Helical" evidence="1">
    <location>
        <begin position="70"/>
        <end position="87"/>
    </location>
</feature>
<reference evidence="2 3" key="1">
    <citation type="submission" date="2017-05" db="EMBL/GenBank/DDBJ databases">
        <title>The Genome Sequence of Enterococcus sp. 10A9_DIV0425.</title>
        <authorList>
            <consortium name="The Broad Institute Genomics Platform"/>
            <consortium name="The Broad Institute Genomic Center for Infectious Diseases"/>
            <person name="Earl A."/>
            <person name="Manson A."/>
            <person name="Schwartman J."/>
            <person name="Gilmore M."/>
            <person name="Abouelleil A."/>
            <person name="Cao P."/>
            <person name="Chapman S."/>
            <person name="Cusick C."/>
            <person name="Shea T."/>
            <person name="Young S."/>
            <person name="Neafsey D."/>
            <person name="Nusbaum C."/>
            <person name="Birren B."/>
        </authorList>
    </citation>
    <scope>NUCLEOTIDE SEQUENCE [LARGE SCALE GENOMIC DNA]</scope>
    <source>
        <strain evidence="2 3">10A9_DIV0425</strain>
    </source>
</reference>
<feature type="transmembrane region" description="Helical" evidence="1">
    <location>
        <begin position="99"/>
        <end position="122"/>
    </location>
</feature>
<feature type="transmembrane region" description="Helical" evidence="1">
    <location>
        <begin position="142"/>
        <end position="159"/>
    </location>
</feature>
<name>A0A2C9XQ38_9ENTE</name>
<evidence type="ECO:0000313" key="2">
    <source>
        <dbReference type="EMBL" id="OTP11837.1"/>
    </source>
</evidence>